<accession>A0A2W4YRW1</accession>
<dbReference type="InterPro" id="IPR021686">
    <property type="entry name" value="DUF3268"/>
</dbReference>
<proteinExistence type="predicted"/>
<gene>
    <name evidence="2" type="ORF">DI640_12945</name>
</gene>
<reference evidence="2 3" key="1">
    <citation type="submission" date="2017-08" db="EMBL/GenBank/DDBJ databases">
        <title>Infants hospitalized years apart are colonized by the same room-sourced microbial strains.</title>
        <authorList>
            <person name="Brooks B."/>
            <person name="Olm M.R."/>
            <person name="Firek B.A."/>
            <person name="Baker R."/>
            <person name="Thomas B.C."/>
            <person name="Morowitz M.J."/>
            <person name="Banfield J.F."/>
        </authorList>
    </citation>
    <scope>NUCLEOTIDE SEQUENCE [LARGE SCALE GENOMIC DNA]</scope>
    <source>
        <strain evidence="2">S2_018_000_R3_119</strain>
    </source>
</reference>
<evidence type="ECO:0000313" key="2">
    <source>
        <dbReference type="EMBL" id="PZO72276.1"/>
    </source>
</evidence>
<sequence>MGKRKFKPDSRPRHAKQPRSSYTKPLKNEINFRYFVPTCLHCNEPATRAVFRDVAGAITEETRADLLDRHVWACQPCSAYVLCHQHEGQDTWCALGRPADRETRNARLVLHRRIDPFFAAAETSRVRYARRNTVYQLMGSVMGLRNPAEVHIGDMSVDDMRRVHKALDEVRFDNIGFMDVDEVMSAMRVKTLQLLLSGTRQSNRQV</sequence>
<evidence type="ECO:0000256" key="1">
    <source>
        <dbReference type="SAM" id="MobiDB-lite"/>
    </source>
</evidence>
<protein>
    <submittedName>
        <fullName evidence="2">Uncharacterized protein</fullName>
    </submittedName>
</protein>
<feature type="region of interest" description="Disordered" evidence="1">
    <location>
        <begin position="1"/>
        <end position="22"/>
    </location>
</feature>
<dbReference type="Pfam" id="PF11672">
    <property type="entry name" value="DUF3268"/>
    <property type="match status" value="1"/>
</dbReference>
<dbReference type="AlphaFoldDB" id="A0A2W4YRW1"/>
<comment type="caution">
    <text evidence="2">The sequence shown here is derived from an EMBL/GenBank/DDBJ whole genome shotgun (WGS) entry which is preliminary data.</text>
</comment>
<organism evidence="2 3">
    <name type="scientific">Sphingomonas taxi</name>
    <dbReference type="NCBI Taxonomy" id="1549858"/>
    <lineage>
        <taxon>Bacteria</taxon>
        <taxon>Pseudomonadati</taxon>
        <taxon>Pseudomonadota</taxon>
        <taxon>Alphaproteobacteria</taxon>
        <taxon>Sphingomonadales</taxon>
        <taxon>Sphingomonadaceae</taxon>
        <taxon>Sphingomonas</taxon>
    </lineage>
</organism>
<dbReference type="Proteomes" id="UP000249555">
    <property type="component" value="Unassembled WGS sequence"/>
</dbReference>
<name>A0A2W4YRW1_9SPHN</name>
<dbReference type="EMBL" id="QFMX01000013">
    <property type="protein sequence ID" value="PZO72276.1"/>
    <property type="molecule type" value="Genomic_DNA"/>
</dbReference>
<evidence type="ECO:0000313" key="3">
    <source>
        <dbReference type="Proteomes" id="UP000249555"/>
    </source>
</evidence>